<organism evidence="3 4">
    <name type="scientific">Mesoplasma melaleucae</name>
    <dbReference type="NCBI Taxonomy" id="81459"/>
    <lineage>
        <taxon>Bacteria</taxon>
        <taxon>Bacillati</taxon>
        <taxon>Mycoplasmatota</taxon>
        <taxon>Mollicutes</taxon>
        <taxon>Entomoplasmatales</taxon>
        <taxon>Entomoplasmataceae</taxon>
        <taxon>Mesoplasma</taxon>
    </lineage>
</organism>
<feature type="transmembrane region" description="Helical" evidence="2">
    <location>
        <begin position="310"/>
        <end position="331"/>
    </location>
</feature>
<feature type="transmembrane region" description="Helical" evidence="2">
    <location>
        <begin position="233"/>
        <end position="253"/>
    </location>
</feature>
<keyword evidence="2" id="KW-0472">Membrane</keyword>
<keyword evidence="2" id="KW-1133">Transmembrane helix</keyword>
<evidence type="ECO:0000256" key="1">
    <source>
        <dbReference type="SAM" id="MobiDB-lite"/>
    </source>
</evidence>
<dbReference type="AlphaFoldDB" id="A0A2K8NZJ3"/>
<proteinExistence type="predicted"/>
<gene>
    <name evidence="3" type="ORF">EMELA_v1c05150</name>
</gene>
<feature type="transmembrane region" description="Helical" evidence="2">
    <location>
        <begin position="414"/>
        <end position="438"/>
    </location>
</feature>
<feature type="region of interest" description="Disordered" evidence="1">
    <location>
        <begin position="146"/>
        <end position="185"/>
    </location>
</feature>
<dbReference type="RefSeq" id="WP_028124116.1">
    <property type="nucleotide sequence ID" value="NZ_CP024964.1"/>
</dbReference>
<evidence type="ECO:0000313" key="3">
    <source>
        <dbReference type="EMBL" id="ATZ18053.1"/>
    </source>
</evidence>
<keyword evidence="2" id="KW-0812">Transmembrane</keyword>
<keyword evidence="4" id="KW-1185">Reference proteome</keyword>
<feature type="compositionally biased region" description="Low complexity" evidence="1">
    <location>
        <begin position="173"/>
        <end position="185"/>
    </location>
</feature>
<sequence length="480" mass="55647">MDNKKVYVSISHLLFYIVKSNKLKYYLRKNEEFRKEVIKLIDLLLLLESDKFKCRYNRKKIAADFAKAYVKITKVSNRFEAPEEEINVEEMYAEYSRIITFISDSYKVTRKSLTNEEEPFTIEDIERNSKLSTEFIAKMDEKLAEEAKEKAEKEAQEKADEAKTTSDAKKDSQTTNQQNFNQSAGFNKQNFNQQNIFNANMGMNGIPPQNLFLNPKFYPFKTKPKYMPMIKKLFTLLMLITIIFYVALVIYVGTVRVDLNYKNETSLIRLLFPDHKWDTEFNFYQITSSMSRKVNIAGNVDIFGKATTNITSIIFAVFYFLWFGYIGYTFWKKQDSSRLKYRVSGFTLLIVAIFVIYILFEVATSISPDLTIKKWNAYSQLGIGTESTNPVLTTHFDDFINKLKSDYSSQLSTIASLSICALVSSILTLMGAFMLVIVNPKKDVQKIMRARQEQANATMAAMQGKTYEIDPRLFDEDEQK</sequence>
<dbReference type="KEGG" id="eml:EMELA_v1c05150"/>
<dbReference type="STRING" id="1408435.GCA_000685885_00544"/>
<dbReference type="OrthoDB" id="392088at2"/>
<protein>
    <submittedName>
        <fullName evidence="3">Uncharacterized protein</fullName>
    </submittedName>
</protein>
<name>A0A2K8NZJ3_9MOLU</name>
<reference evidence="3 4" key="1">
    <citation type="submission" date="2017-11" db="EMBL/GenBank/DDBJ databases">
        <title>Genome sequence of Entomoplasma melaleucae M1 (ATCC 49191).</title>
        <authorList>
            <person name="Lo W.-S."/>
            <person name="Gasparich G.E."/>
            <person name="Kuo C.-H."/>
        </authorList>
    </citation>
    <scope>NUCLEOTIDE SEQUENCE [LARGE SCALE GENOMIC DNA]</scope>
    <source>
        <strain evidence="3 4">M1</strain>
    </source>
</reference>
<evidence type="ECO:0000313" key="4">
    <source>
        <dbReference type="Proteomes" id="UP000231896"/>
    </source>
</evidence>
<dbReference type="Proteomes" id="UP000231896">
    <property type="component" value="Chromosome"/>
</dbReference>
<evidence type="ECO:0000256" key="2">
    <source>
        <dbReference type="SAM" id="Phobius"/>
    </source>
</evidence>
<feature type="compositionally biased region" description="Basic and acidic residues" evidence="1">
    <location>
        <begin position="146"/>
        <end position="172"/>
    </location>
</feature>
<feature type="transmembrane region" description="Helical" evidence="2">
    <location>
        <begin position="343"/>
        <end position="360"/>
    </location>
</feature>
<dbReference type="EMBL" id="CP024964">
    <property type="protein sequence ID" value="ATZ18053.1"/>
    <property type="molecule type" value="Genomic_DNA"/>
</dbReference>
<accession>A0A2K8NZJ3</accession>